<feature type="transmembrane region" description="Helical" evidence="5">
    <location>
        <begin position="275"/>
        <end position="293"/>
    </location>
</feature>
<feature type="transmembrane region" description="Helical" evidence="5">
    <location>
        <begin position="175"/>
        <end position="205"/>
    </location>
</feature>
<feature type="transmembrane region" description="Helical" evidence="5">
    <location>
        <begin position="211"/>
        <end position="231"/>
    </location>
</feature>
<evidence type="ECO:0000256" key="3">
    <source>
        <dbReference type="ARBA" id="ARBA00022989"/>
    </source>
</evidence>
<dbReference type="PANTHER" id="PTHR43483:SF3">
    <property type="entry name" value="MEMBRANE TRANSPORTER PROTEIN HI_0806-RELATED"/>
    <property type="match status" value="1"/>
</dbReference>
<dbReference type="GO" id="GO:0005886">
    <property type="term" value="C:plasma membrane"/>
    <property type="evidence" value="ECO:0007669"/>
    <property type="project" value="UniProtKB-SubCell"/>
</dbReference>
<comment type="caution">
    <text evidence="6">The sequence shown here is derived from an EMBL/GenBank/DDBJ whole genome shotgun (WGS) entry which is preliminary data.</text>
</comment>
<dbReference type="RefSeq" id="WP_144301674.1">
    <property type="nucleotide sequence ID" value="NZ_QMIE01000002.1"/>
</dbReference>
<organism evidence="6 7">
    <name type="scientific">Oceanidesulfovibrio indonesiensis</name>
    <dbReference type="NCBI Taxonomy" id="54767"/>
    <lineage>
        <taxon>Bacteria</taxon>
        <taxon>Pseudomonadati</taxon>
        <taxon>Thermodesulfobacteriota</taxon>
        <taxon>Desulfovibrionia</taxon>
        <taxon>Desulfovibrionales</taxon>
        <taxon>Desulfovibrionaceae</taxon>
        <taxon>Oceanidesulfovibrio</taxon>
    </lineage>
</organism>
<keyword evidence="4 5" id="KW-0472">Membrane</keyword>
<dbReference type="OrthoDB" id="9788634at2"/>
<evidence type="ECO:0000313" key="6">
    <source>
        <dbReference type="EMBL" id="TVM19316.1"/>
    </source>
</evidence>
<dbReference type="PANTHER" id="PTHR43483">
    <property type="entry name" value="MEMBRANE TRANSPORTER PROTEIN HI_0806-RELATED"/>
    <property type="match status" value="1"/>
</dbReference>
<reference evidence="6 7" key="1">
    <citation type="submission" date="2018-06" db="EMBL/GenBank/DDBJ databases">
        <title>Complete genome of Desulfovibrio indonesiensis P37SLT.</title>
        <authorList>
            <person name="Crispim J.S."/>
            <person name="Vidigal P.M.P."/>
            <person name="Silva L.C.F."/>
            <person name="Laguardia C.N."/>
            <person name="Araujo L.C."/>
            <person name="Dias R.S."/>
            <person name="Sousa M.P."/>
            <person name="Paula S.O."/>
            <person name="Silva C."/>
        </authorList>
    </citation>
    <scope>NUCLEOTIDE SEQUENCE [LARGE SCALE GENOMIC DNA]</scope>
    <source>
        <strain evidence="6 7">P37SLT</strain>
    </source>
</reference>
<evidence type="ECO:0000256" key="2">
    <source>
        <dbReference type="ARBA" id="ARBA00022692"/>
    </source>
</evidence>
<keyword evidence="2 5" id="KW-0812">Transmembrane</keyword>
<evidence type="ECO:0000256" key="4">
    <source>
        <dbReference type="ARBA" id="ARBA00023136"/>
    </source>
</evidence>
<feature type="transmembrane region" description="Helical" evidence="5">
    <location>
        <begin position="108"/>
        <end position="126"/>
    </location>
</feature>
<dbReference type="Pfam" id="PF01925">
    <property type="entry name" value="TauE"/>
    <property type="match status" value="1"/>
</dbReference>
<accession>A0A7M3MHZ6</accession>
<dbReference type="AlphaFoldDB" id="A0A7M3MHZ6"/>
<protein>
    <recommendedName>
        <fullName evidence="5">Probable membrane transporter protein</fullName>
    </recommendedName>
</protein>
<feature type="transmembrane region" description="Helical" evidence="5">
    <location>
        <begin position="243"/>
        <end position="263"/>
    </location>
</feature>
<dbReference type="InterPro" id="IPR002781">
    <property type="entry name" value="TM_pro_TauE-like"/>
</dbReference>
<comment type="subcellular location">
    <subcellularLocation>
        <location evidence="5">Cell membrane</location>
        <topology evidence="5">Multi-pass membrane protein</topology>
    </subcellularLocation>
    <subcellularLocation>
        <location evidence="1">Membrane</location>
        <topology evidence="1">Multi-pass membrane protein</topology>
    </subcellularLocation>
</comment>
<keyword evidence="5" id="KW-1003">Cell membrane</keyword>
<evidence type="ECO:0000256" key="5">
    <source>
        <dbReference type="RuleBase" id="RU363041"/>
    </source>
</evidence>
<keyword evidence="3 5" id="KW-1133">Transmembrane helix</keyword>
<feature type="transmembrane region" description="Helical" evidence="5">
    <location>
        <begin position="12"/>
        <end position="38"/>
    </location>
</feature>
<proteinExistence type="inferred from homology"/>
<evidence type="ECO:0000256" key="1">
    <source>
        <dbReference type="ARBA" id="ARBA00004141"/>
    </source>
</evidence>
<feature type="transmembrane region" description="Helical" evidence="5">
    <location>
        <begin position="81"/>
        <end position="102"/>
    </location>
</feature>
<dbReference type="Proteomes" id="UP000448292">
    <property type="component" value="Unassembled WGS sequence"/>
</dbReference>
<gene>
    <name evidence="6" type="ORF">DPQ33_02860</name>
</gene>
<keyword evidence="7" id="KW-1185">Reference proteome</keyword>
<dbReference type="EMBL" id="QMIE01000002">
    <property type="protein sequence ID" value="TVM19316.1"/>
    <property type="molecule type" value="Genomic_DNA"/>
</dbReference>
<name>A0A7M3MHZ6_9BACT</name>
<comment type="similarity">
    <text evidence="5">Belongs to the 4-toluene sulfonate uptake permease (TSUP) (TC 2.A.102) family.</text>
</comment>
<evidence type="ECO:0000313" key="7">
    <source>
        <dbReference type="Proteomes" id="UP000448292"/>
    </source>
</evidence>
<sequence>MHFPAAGIEVAPWIPVAVAFGISLVTSMGGVSGAFLLLPFQMSVLGYTAPSVSATNQLFNVVATPGGVYQYVREGRMVWPLAWTVLAGTLPGVFAGAIIRVALLPDAASFKAFAALVLLLIGARMVRNLLAERRGQHSAGETGARSARVHVLQTCMRSIAYEYQGQKYSCSPRTVFALSLVVGILGGTYGIGGGAIMAPFLVAIIGLPVHTIAGVTLMATFATSVAGVAFYQALAPFYPHLSVAPDWVLGLLFGIGGLAGTYCGARLQKFVPAQALKWMLATVVILTALKYLVDFVG</sequence>